<dbReference type="EC" id="2.7.7.7" evidence="2"/>
<dbReference type="SUPFAM" id="SSF52540">
    <property type="entry name" value="P-loop containing nucleoside triphosphate hydrolases"/>
    <property type="match status" value="1"/>
</dbReference>
<evidence type="ECO:0000256" key="8">
    <source>
        <dbReference type="ARBA" id="ARBA00022833"/>
    </source>
</evidence>
<dbReference type="Proteomes" id="UP000321234">
    <property type="component" value="Unassembled WGS sequence"/>
</dbReference>
<evidence type="ECO:0000313" key="15">
    <source>
        <dbReference type="Proteomes" id="UP000321234"/>
    </source>
</evidence>
<evidence type="ECO:0000256" key="5">
    <source>
        <dbReference type="ARBA" id="ARBA00022705"/>
    </source>
</evidence>
<dbReference type="Pfam" id="PF13177">
    <property type="entry name" value="DNA_pol3_delta2"/>
    <property type="match status" value="1"/>
</dbReference>
<comment type="caution">
    <text evidence="14">The sequence shown here is derived from an EMBL/GenBank/DDBJ whole genome shotgun (WGS) entry which is preliminary data.</text>
</comment>
<dbReference type="Gene3D" id="1.20.272.10">
    <property type="match status" value="1"/>
</dbReference>
<feature type="compositionally biased region" description="Low complexity" evidence="12">
    <location>
        <begin position="509"/>
        <end position="523"/>
    </location>
</feature>
<evidence type="ECO:0000313" key="14">
    <source>
        <dbReference type="EMBL" id="TXR55144.1"/>
    </source>
</evidence>
<dbReference type="PANTHER" id="PTHR11669">
    <property type="entry name" value="REPLICATION FACTOR C / DNA POLYMERASE III GAMMA-TAU SUBUNIT"/>
    <property type="match status" value="1"/>
</dbReference>
<feature type="compositionally biased region" description="Low complexity" evidence="12">
    <location>
        <begin position="471"/>
        <end position="485"/>
    </location>
</feature>
<dbReference type="Pfam" id="PF22608">
    <property type="entry name" value="DNAX_ATPase_lid"/>
    <property type="match status" value="1"/>
</dbReference>
<dbReference type="InterPro" id="IPR012763">
    <property type="entry name" value="DNA_pol_III_sug/sutau_N"/>
</dbReference>
<dbReference type="InterPro" id="IPR003593">
    <property type="entry name" value="AAA+_ATPase"/>
</dbReference>
<feature type="compositionally biased region" description="Basic and acidic residues" evidence="12">
    <location>
        <begin position="726"/>
        <end position="740"/>
    </location>
</feature>
<dbReference type="NCBIfam" id="TIGR02397">
    <property type="entry name" value="dnaX_nterm"/>
    <property type="match status" value="1"/>
</dbReference>
<evidence type="ECO:0000256" key="12">
    <source>
        <dbReference type="SAM" id="MobiDB-lite"/>
    </source>
</evidence>
<dbReference type="InterPro" id="IPR022754">
    <property type="entry name" value="DNA_pol_III_gamma-3"/>
</dbReference>
<comment type="catalytic activity">
    <reaction evidence="11">
        <text>DNA(n) + a 2'-deoxyribonucleoside 5'-triphosphate = DNA(n+1) + diphosphate</text>
        <dbReference type="Rhea" id="RHEA:22508"/>
        <dbReference type="Rhea" id="RHEA-COMP:17339"/>
        <dbReference type="Rhea" id="RHEA-COMP:17340"/>
        <dbReference type="ChEBI" id="CHEBI:33019"/>
        <dbReference type="ChEBI" id="CHEBI:61560"/>
        <dbReference type="ChEBI" id="CHEBI:173112"/>
        <dbReference type="EC" id="2.7.7.7"/>
    </reaction>
</comment>
<dbReference type="GO" id="GO:0006261">
    <property type="term" value="P:DNA-templated DNA replication"/>
    <property type="evidence" value="ECO:0007669"/>
    <property type="project" value="TreeGrafter"/>
</dbReference>
<dbReference type="GO" id="GO:0003887">
    <property type="term" value="F:DNA-directed DNA polymerase activity"/>
    <property type="evidence" value="ECO:0007669"/>
    <property type="project" value="UniProtKB-KW"/>
</dbReference>
<feature type="compositionally biased region" description="Gly residues" evidence="12">
    <location>
        <begin position="891"/>
        <end position="903"/>
    </location>
</feature>
<sequence>MATALYRRYRPDSFAEVIGQEHVTDPLRAALRSGRIGQAYLFSGPRGCGKTTSARILARCLNCAQGPTDTPCGTCDSCVELARGGPGSLDVVEIDAASHGGVDDARELRERATFAPARDRQKVFIIDEAHMVTPQGFNALLKIVEEPPPHIAFIFATTEPDKVLGTIRSRTHHYPFRLVPPQVLQAHLQQVCEAEGVQVGQGVLPLVVRAGAGSVRDSLSVLDQLAAGAGPAGIDYEHAVGLLGYTHATLLDDVTAAFAAGDGATVFQVVDRVISSGQDPRRFVDDLLQRLRDLVVVQAVGDRAAQVFPGVPSDQLERMAVQAAGFGAAQLSRAADLANTASTEMTGATSPRLHLELLCARMLLPAADDGERGLAARLDRVERRLAVPGGVPAAGGASPAEHEGAARALHPVAADLPGEPPPGDDGEPRGARHVRDLIARRRDGGVPAPVPAAQPAGPPAERHERAEGQDRSAAPAVPAPSQAAPPSDPRPPAAAPTAADPREWPDDGPAAPSAAAPAAEAGPAAPPAREEAVPAATGRAGQDSADEPSQPSEAATPVAVSPDPVGAVPTGGPAGAHSTEAVRRMWPEVLDHLASVKRRTWTRVSQDAQVVHVDDQRVVLQFARPNTLQAFSIGPHADFVREALIAVIGLDRQVVATNAGAPVPGASSAPAGGRAAPVAPAPAPVAAPPAERPTAPAPAGAERPAAPSGAARPGHGTAAPPADADEPVRHRDSAPRDDARGSATPRGAGRPDQAPPPARRQRSAAPPPWEDAPPPEPPDDGEPPPPEDDDPWADAGQLSRQRPAAPAAPSSSGEPRAAATPPPAPERGPAPSTAPAGGAAPTARPAARPAAQPTPQPSHQPAQRAGAAGRPLSGADLARSAMRSAAAAGGAVSGDGGGAGSTAGRGPLAPEDEPSRDDPDAEGSGQVGLPVVQRLLGGRVLSVDERR</sequence>
<dbReference type="RefSeq" id="WP_147927534.1">
    <property type="nucleotide sequence ID" value="NZ_VKAC01000010.1"/>
</dbReference>
<dbReference type="OrthoDB" id="9810148at2"/>
<keyword evidence="6" id="KW-0479">Metal-binding</keyword>
<dbReference type="NCBIfam" id="NF005846">
    <property type="entry name" value="PRK07764.1-6"/>
    <property type="match status" value="1"/>
</dbReference>
<evidence type="ECO:0000256" key="3">
    <source>
        <dbReference type="ARBA" id="ARBA00022679"/>
    </source>
</evidence>
<dbReference type="InterPro" id="IPR008921">
    <property type="entry name" value="DNA_pol3_clamp-load_cplx_C"/>
</dbReference>
<evidence type="ECO:0000256" key="4">
    <source>
        <dbReference type="ARBA" id="ARBA00022695"/>
    </source>
</evidence>
<evidence type="ECO:0000256" key="7">
    <source>
        <dbReference type="ARBA" id="ARBA00022741"/>
    </source>
</evidence>
<evidence type="ECO:0000256" key="11">
    <source>
        <dbReference type="ARBA" id="ARBA00049244"/>
    </source>
</evidence>
<protein>
    <recommendedName>
        <fullName evidence="2">DNA-directed DNA polymerase</fullName>
        <ecNumber evidence="2">2.7.7.7</ecNumber>
    </recommendedName>
</protein>
<feature type="compositionally biased region" description="Pro residues" evidence="12">
    <location>
        <begin position="765"/>
        <end position="776"/>
    </location>
</feature>
<reference evidence="14 15" key="1">
    <citation type="submission" date="2019-07" db="EMBL/GenBank/DDBJ databases">
        <title>Quadrisphaera sp. strain DD2A genome sequencing and assembly.</title>
        <authorList>
            <person name="Kim I."/>
        </authorList>
    </citation>
    <scope>NUCLEOTIDE SEQUENCE [LARGE SCALE GENOMIC DNA]</scope>
    <source>
        <strain evidence="14 15">DD2A</strain>
    </source>
</reference>
<dbReference type="InterPro" id="IPR050238">
    <property type="entry name" value="DNA_Rep/Repair_Clamp_Loader"/>
</dbReference>
<proteinExistence type="inferred from homology"/>
<keyword evidence="7" id="KW-0547">Nucleotide-binding</keyword>
<feature type="compositionally biased region" description="Low complexity" evidence="12">
    <location>
        <begin position="829"/>
        <end position="851"/>
    </location>
</feature>
<feature type="compositionally biased region" description="Acidic residues" evidence="12">
    <location>
        <begin position="777"/>
        <end position="792"/>
    </location>
</feature>
<dbReference type="GO" id="GO:0005524">
    <property type="term" value="F:ATP binding"/>
    <property type="evidence" value="ECO:0007669"/>
    <property type="project" value="UniProtKB-KW"/>
</dbReference>
<organism evidence="14 15">
    <name type="scientific">Quadrisphaera setariae</name>
    <dbReference type="NCBI Taxonomy" id="2593304"/>
    <lineage>
        <taxon>Bacteria</taxon>
        <taxon>Bacillati</taxon>
        <taxon>Actinomycetota</taxon>
        <taxon>Actinomycetes</taxon>
        <taxon>Kineosporiales</taxon>
        <taxon>Kineosporiaceae</taxon>
        <taxon>Quadrisphaera</taxon>
    </lineage>
</organism>
<feature type="compositionally biased region" description="Pro residues" evidence="12">
    <location>
        <begin position="679"/>
        <end position="691"/>
    </location>
</feature>
<evidence type="ECO:0000256" key="9">
    <source>
        <dbReference type="ARBA" id="ARBA00022840"/>
    </source>
</evidence>
<dbReference type="EMBL" id="VKAC01000010">
    <property type="protein sequence ID" value="TXR55144.1"/>
    <property type="molecule type" value="Genomic_DNA"/>
</dbReference>
<evidence type="ECO:0000259" key="13">
    <source>
        <dbReference type="SMART" id="SM00382"/>
    </source>
</evidence>
<feature type="compositionally biased region" description="Pro residues" evidence="12">
    <location>
        <begin position="448"/>
        <end position="458"/>
    </location>
</feature>
<feature type="compositionally biased region" description="Low complexity" evidence="12">
    <location>
        <begin position="793"/>
        <end position="819"/>
    </location>
</feature>
<dbReference type="InterPro" id="IPR027417">
    <property type="entry name" value="P-loop_NTPase"/>
</dbReference>
<keyword evidence="15" id="KW-1185">Reference proteome</keyword>
<name>A0A5C8ZCH7_9ACTN</name>
<feature type="region of interest" description="Disordered" evidence="12">
    <location>
        <begin position="441"/>
        <end position="578"/>
    </location>
</feature>
<evidence type="ECO:0000256" key="6">
    <source>
        <dbReference type="ARBA" id="ARBA00022723"/>
    </source>
</evidence>
<feature type="compositionally biased region" description="Basic and acidic residues" evidence="12">
    <location>
        <begin position="460"/>
        <end position="470"/>
    </location>
</feature>
<dbReference type="FunFam" id="3.40.50.300:FF:000014">
    <property type="entry name" value="DNA polymerase III subunit gamma/tau"/>
    <property type="match status" value="1"/>
</dbReference>
<comment type="similarity">
    <text evidence="1">Belongs to the DnaX/STICHEL family.</text>
</comment>
<dbReference type="CDD" id="cd18137">
    <property type="entry name" value="HLD_clamp_pol_III_gamma_tau"/>
    <property type="match status" value="1"/>
</dbReference>
<feature type="domain" description="AAA+ ATPase" evidence="13">
    <location>
        <begin position="36"/>
        <end position="184"/>
    </location>
</feature>
<dbReference type="SMART" id="SM00382">
    <property type="entry name" value="AAA"/>
    <property type="match status" value="1"/>
</dbReference>
<gene>
    <name evidence="14" type="ORF">FMM08_16865</name>
</gene>
<keyword evidence="9" id="KW-0067">ATP-binding</keyword>
<keyword evidence="3" id="KW-0808">Transferase</keyword>
<dbReference type="GO" id="GO:0009360">
    <property type="term" value="C:DNA polymerase III complex"/>
    <property type="evidence" value="ECO:0007669"/>
    <property type="project" value="InterPro"/>
</dbReference>
<evidence type="ECO:0000256" key="1">
    <source>
        <dbReference type="ARBA" id="ARBA00006360"/>
    </source>
</evidence>
<keyword evidence="10" id="KW-0239">DNA-directed DNA polymerase</keyword>
<dbReference type="CDD" id="cd00009">
    <property type="entry name" value="AAA"/>
    <property type="match status" value="1"/>
</dbReference>
<feature type="compositionally biased region" description="Low complexity" evidence="12">
    <location>
        <begin position="692"/>
        <end position="714"/>
    </location>
</feature>
<feature type="region of interest" description="Disordered" evidence="12">
    <location>
        <begin position="664"/>
        <end position="931"/>
    </location>
</feature>
<keyword evidence="5" id="KW-0235">DNA replication</keyword>
<keyword evidence="8" id="KW-0862">Zinc</keyword>
<dbReference type="Gene3D" id="3.40.50.300">
    <property type="entry name" value="P-loop containing nucleotide triphosphate hydrolases"/>
    <property type="match status" value="1"/>
</dbReference>
<keyword evidence="4" id="KW-0548">Nucleotidyltransferase</keyword>
<dbReference type="InterPro" id="IPR045085">
    <property type="entry name" value="HLD_clamp_pol_III_gamma_tau"/>
</dbReference>
<dbReference type="Gene3D" id="1.10.8.60">
    <property type="match status" value="1"/>
</dbReference>
<accession>A0A5C8ZCH7</accession>
<evidence type="ECO:0000256" key="2">
    <source>
        <dbReference type="ARBA" id="ARBA00012417"/>
    </source>
</evidence>
<feature type="compositionally biased region" description="Low complexity" evidence="12">
    <location>
        <begin position="562"/>
        <end position="571"/>
    </location>
</feature>
<dbReference type="GO" id="GO:0046872">
    <property type="term" value="F:metal ion binding"/>
    <property type="evidence" value="ECO:0007669"/>
    <property type="project" value="UniProtKB-KW"/>
</dbReference>
<feature type="compositionally biased region" description="Acidic residues" evidence="12">
    <location>
        <begin position="910"/>
        <end position="921"/>
    </location>
</feature>
<dbReference type="Pfam" id="PF12169">
    <property type="entry name" value="DNA_pol3_gamma3"/>
    <property type="match status" value="1"/>
</dbReference>
<dbReference type="AlphaFoldDB" id="A0A5C8ZCH7"/>
<feature type="compositionally biased region" description="Low complexity" evidence="12">
    <location>
        <begin position="664"/>
        <end position="678"/>
    </location>
</feature>
<dbReference type="GO" id="GO:0003677">
    <property type="term" value="F:DNA binding"/>
    <property type="evidence" value="ECO:0007669"/>
    <property type="project" value="InterPro"/>
</dbReference>
<evidence type="ECO:0000256" key="10">
    <source>
        <dbReference type="ARBA" id="ARBA00022932"/>
    </source>
</evidence>
<feature type="compositionally biased region" description="Low complexity" evidence="12">
    <location>
        <begin position="878"/>
        <end position="890"/>
    </location>
</feature>
<dbReference type="PANTHER" id="PTHR11669:SF0">
    <property type="entry name" value="PROTEIN STICHEL-LIKE 2"/>
    <property type="match status" value="1"/>
</dbReference>
<dbReference type="SUPFAM" id="SSF48019">
    <property type="entry name" value="post-AAA+ oligomerization domain-like"/>
    <property type="match status" value="1"/>
</dbReference>